<dbReference type="OrthoDB" id="406508at2759"/>
<feature type="signal peptide" evidence="1">
    <location>
        <begin position="1"/>
        <end position="17"/>
    </location>
</feature>
<dbReference type="OMA" id="MVGAWIY"/>
<keyword evidence="1" id="KW-0732">Signal</keyword>
<proteinExistence type="predicted"/>
<dbReference type="CTD" id="20248708"/>
<name>V3ZZP6_LOTGI</name>
<evidence type="ECO:0000259" key="2">
    <source>
        <dbReference type="Pfam" id="PF17433"/>
    </source>
</evidence>
<feature type="chain" id="PRO_5004716230" description="Glycoside hydrolase family 49 N-terminal domain-containing protein" evidence="1">
    <location>
        <begin position="18"/>
        <end position="476"/>
    </location>
</feature>
<reference evidence="3 4" key="1">
    <citation type="journal article" date="2013" name="Nature">
        <title>Insights into bilaterian evolution from three spiralian genomes.</title>
        <authorList>
            <person name="Simakov O."/>
            <person name="Marletaz F."/>
            <person name="Cho S.J."/>
            <person name="Edsinger-Gonzales E."/>
            <person name="Havlak P."/>
            <person name="Hellsten U."/>
            <person name="Kuo D.H."/>
            <person name="Larsson T."/>
            <person name="Lv J."/>
            <person name="Arendt D."/>
            <person name="Savage R."/>
            <person name="Osoegawa K."/>
            <person name="de Jong P."/>
            <person name="Grimwood J."/>
            <person name="Chapman J.A."/>
            <person name="Shapiro H."/>
            <person name="Aerts A."/>
            <person name="Otillar R.P."/>
            <person name="Terry A.Y."/>
            <person name="Boore J.L."/>
            <person name="Grigoriev I.V."/>
            <person name="Lindberg D.R."/>
            <person name="Seaver E.C."/>
            <person name="Weisblat D.A."/>
            <person name="Putnam N.H."/>
            <person name="Rokhsar D.S."/>
        </authorList>
    </citation>
    <scope>NUCLEOTIDE SEQUENCE [LARGE SCALE GENOMIC DNA]</scope>
</reference>
<keyword evidence="4" id="KW-1185">Reference proteome</keyword>
<accession>V3ZZP6</accession>
<dbReference type="Gene3D" id="2.160.20.10">
    <property type="entry name" value="Single-stranded right-handed beta-helix, Pectin lyase-like"/>
    <property type="match status" value="1"/>
</dbReference>
<evidence type="ECO:0000256" key="1">
    <source>
        <dbReference type="SAM" id="SignalP"/>
    </source>
</evidence>
<dbReference type="SUPFAM" id="SSF51126">
    <property type="entry name" value="Pectin lyase-like"/>
    <property type="match status" value="1"/>
</dbReference>
<dbReference type="AlphaFoldDB" id="V3ZZP6"/>
<dbReference type="STRING" id="225164.V3ZZP6"/>
<dbReference type="InterPro" id="IPR023226">
    <property type="entry name" value="Glyco_hydro_49_N_dom"/>
</dbReference>
<feature type="domain" description="Glycoside hydrolase family 49 N-terminal" evidence="2">
    <location>
        <begin position="24"/>
        <end position="140"/>
    </location>
</feature>
<dbReference type="GeneID" id="20248708"/>
<dbReference type="SUPFAM" id="SSF101596">
    <property type="entry name" value="Dextranase, N-terminal domain"/>
    <property type="match status" value="1"/>
</dbReference>
<dbReference type="InterPro" id="IPR035953">
    <property type="entry name" value="Dextranase_N-ter"/>
</dbReference>
<gene>
    <name evidence="3" type="ORF">LOTGIDRAFT_231772</name>
</gene>
<sequence>MLVALILLFQQIVLGTAELIVYPVATGYIASDKFSVQIKQGSEAFQDSFVYISHSNNRVGQDYRVRPDRTLSWSSFGFTECPVLVIVVTNRDFNECLVRPKSYGITCSKTGEKAASFEMTSNTQKISVEFDYDYGGLHSDIVDKLLIFANPQETNVPDRTDPNVIYYESGVYNLHGPLELRPNIRHVYLAPGAVVHGGFKTSRGQSVTISGRGILSGSKYEFKDRRFPWALVDTDEGSNHTVEGITMVDPMNFFYRGLSSFNVLRNIKTVAAWTHHSAGAALGPHGLIEDSFFHDNDDSIKAYNTGLIVRRCVIWQSQNGAVFQFGWWVQRRARDISISDIDVIHTDWCTFKNQNCGLSPNNAILNVGRRTKFFSVTNVTISDVRVEGQCPRIFYFVLEPMATGTLTNFHLNRWSIESQPETTMLYNELRGSSGGRLQNWFFDNITIAGQCIDNPTSANIRVDPNTRSDIYFRCSQ</sequence>
<dbReference type="Proteomes" id="UP000030746">
    <property type="component" value="Unassembled WGS sequence"/>
</dbReference>
<dbReference type="InterPro" id="IPR011050">
    <property type="entry name" value="Pectin_lyase_fold/virulence"/>
</dbReference>
<dbReference type="InterPro" id="IPR012334">
    <property type="entry name" value="Pectin_lyas_fold"/>
</dbReference>
<protein>
    <recommendedName>
        <fullName evidence="2">Glycoside hydrolase family 49 N-terminal domain-containing protein</fullName>
    </recommendedName>
</protein>
<evidence type="ECO:0000313" key="4">
    <source>
        <dbReference type="Proteomes" id="UP000030746"/>
    </source>
</evidence>
<dbReference type="GO" id="GO:0004553">
    <property type="term" value="F:hydrolase activity, hydrolyzing O-glycosyl compounds"/>
    <property type="evidence" value="ECO:0007669"/>
    <property type="project" value="InterPro"/>
</dbReference>
<dbReference type="HOGENOM" id="CLU_011370_2_0_1"/>
<dbReference type="Pfam" id="PF17433">
    <property type="entry name" value="Glyco_hydro_49N"/>
    <property type="match status" value="1"/>
</dbReference>
<dbReference type="RefSeq" id="XP_009052512.1">
    <property type="nucleotide sequence ID" value="XM_009054264.1"/>
</dbReference>
<evidence type="ECO:0000313" key="3">
    <source>
        <dbReference type="EMBL" id="ESO97028.1"/>
    </source>
</evidence>
<dbReference type="EMBL" id="KB201362">
    <property type="protein sequence ID" value="ESO97028.1"/>
    <property type="molecule type" value="Genomic_DNA"/>
</dbReference>
<organism evidence="3 4">
    <name type="scientific">Lottia gigantea</name>
    <name type="common">Giant owl limpet</name>
    <dbReference type="NCBI Taxonomy" id="225164"/>
    <lineage>
        <taxon>Eukaryota</taxon>
        <taxon>Metazoa</taxon>
        <taxon>Spiralia</taxon>
        <taxon>Lophotrochozoa</taxon>
        <taxon>Mollusca</taxon>
        <taxon>Gastropoda</taxon>
        <taxon>Patellogastropoda</taxon>
        <taxon>Lottioidea</taxon>
        <taxon>Lottiidae</taxon>
        <taxon>Lottia</taxon>
    </lineage>
</organism>
<dbReference type="KEGG" id="lgi:LOTGIDRAFT_231772"/>